<feature type="domain" description="Bacterial bifunctional deaminase-reductase C-terminal" evidence="1">
    <location>
        <begin position="78"/>
        <end position="164"/>
    </location>
</feature>
<dbReference type="InterPro" id="IPR024072">
    <property type="entry name" value="DHFR-like_dom_sf"/>
</dbReference>
<dbReference type="GO" id="GO:0008703">
    <property type="term" value="F:5-amino-6-(5-phosphoribosylamino)uracil reductase activity"/>
    <property type="evidence" value="ECO:0007669"/>
    <property type="project" value="InterPro"/>
</dbReference>
<proteinExistence type="predicted"/>
<dbReference type="RefSeq" id="WP_153533268.1">
    <property type="nucleotide sequence ID" value="NZ_WEGH01000002.1"/>
</dbReference>
<accession>A0A7K0BVG0</accession>
<reference evidence="2 3" key="1">
    <citation type="submission" date="2019-10" db="EMBL/GenBank/DDBJ databases">
        <title>Actinomadura rubteroloni sp. nov. and Actinomadura macrotermitis sp. nov., isolated from the gut of fungus growing-termite Macrotermes natalensis.</title>
        <authorList>
            <person name="Benndorf R."/>
            <person name="Martin K."/>
            <person name="Kuefner M."/>
            <person name="De Beer W."/>
            <person name="Kaster A.-K."/>
            <person name="Vollmers J."/>
            <person name="Poulsen M."/>
            <person name="Beemelmanns C."/>
        </authorList>
    </citation>
    <scope>NUCLEOTIDE SEQUENCE [LARGE SCALE GENOMIC DNA]</scope>
    <source>
        <strain evidence="2 3">RB68</strain>
    </source>
</reference>
<dbReference type="InterPro" id="IPR002734">
    <property type="entry name" value="RibDG_C"/>
</dbReference>
<dbReference type="EMBL" id="WEGH01000002">
    <property type="protein sequence ID" value="MQY05165.1"/>
    <property type="molecule type" value="Genomic_DNA"/>
</dbReference>
<evidence type="ECO:0000259" key="1">
    <source>
        <dbReference type="Pfam" id="PF01872"/>
    </source>
</evidence>
<dbReference type="InterPro" id="IPR050765">
    <property type="entry name" value="Riboflavin_Biosynth_HTPR"/>
</dbReference>
<sequence>MTFTGKVFIGTSLDGYIARPDGDIGWLTSRGEKAGHDLGYKEFMDGVGTVVLGRVTYEKVLGFGADMWPYEGKRVAVLSTTLADDDPRVTVHRSMDDLVASLEGGVYVDGGRVVQAFLRAGHIHEITVSTVPVLIGAGFPLFGELDADVPLTLQRTADMGAGIVQTTYTVDR</sequence>
<evidence type="ECO:0000313" key="3">
    <source>
        <dbReference type="Proteomes" id="UP000487268"/>
    </source>
</evidence>
<dbReference type="Pfam" id="PF01872">
    <property type="entry name" value="RibD_C"/>
    <property type="match status" value="1"/>
</dbReference>
<protein>
    <recommendedName>
        <fullName evidence="1">Bacterial bifunctional deaminase-reductase C-terminal domain-containing protein</fullName>
    </recommendedName>
</protein>
<dbReference type="Gene3D" id="3.40.430.10">
    <property type="entry name" value="Dihydrofolate Reductase, subunit A"/>
    <property type="match status" value="1"/>
</dbReference>
<dbReference type="OrthoDB" id="195113at2"/>
<dbReference type="SUPFAM" id="SSF53597">
    <property type="entry name" value="Dihydrofolate reductase-like"/>
    <property type="match status" value="1"/>
</dbReference>
<dbReference type="Proteomes" id="UP000487268">
    <property type="component" value="Unassembled WGS sequence"/>
</dbReference>
<gene>
    <name evidence="2" type="primary">yyaP_4</name>
    <name evidence="2" type="ORF">ACRB68_32350</name>
</gene>
<organism evidence="2 3">
    <name type="scientific">Actinomadura macrotermitis</name>
    <dbReference type="NCBI Taxonomy" id="2585200"/>
    <lineage>
        <taxon>Bacteria</taxon>
        <taxon>Bacillati</taxon>
        <taxon>Actinomycetota</taxon>
        <taxon>Actinomycetes</taxon>
        <taxon>Streptosporangiales</taxon>
        <taxon>Thermomonosporaceae</taxon>
        <taxon>Actinomadura</taxon>
    </lineage>
</organism>
<dbReference type="AlphaFoldDB" id="A0A7K0BVG0"/>
<comment type="caution">
    <text evidence="2">The sequence shown here is derived from an EMBL/GenBank/DDBJ whole genome shotgun (WGS) entry which is preliminary data.</text>
</comment>
<evidence type="ECO:0000313" key="2">
    <source>
        <dbReference type="EMBL" id="MQY05165.1"/>
    </source>
</evidence>
<keyword evidence="3" id="KW-1185">Reference proteome</keyword>
<dbReference type="PANTHER" id="PTHR38011:SF11">
    <property type="entry name" value="2,5-DIAMINO-6-RIBOSYLAMINO-4(3H)-PYRIMIDINONE 5'-PHOSPHATE REDUCTASE"/>
    <property type="match status" value="1"/>
</dbReference>
<dbReference type="PANTHER" id="PTHR38011">
    <property type="entry name" value="DIHYDROFOLATE REDUCTASE FAMILY PROTEIN (AFU_ORTHOLOGUE AFUA_8G06820)"/>
    <property type="match status" value="1"/>
</dbReference>
<dbReference type="GO" id="GO:0009231">
    <property type="term" value="P:riboflavin biosynthetic process"/>
    <property type="evidence" value="ECO:0007669"/>
    <property type="project" value="InterPro"/>
</dbReference>
<name>A0A7K0BVG0_9ACTN</name>